<dbReference type="OrthoDB" id="5182178at2"/>
<protein>
    <submittedName>
        <fullName evidence="3">Pilus assembly protein CpaB</fullName>
    </submittedName>
</protein>
<dbReference type="Proteomes" id="UP000198863">
    <property type="component" value="Unassembled WGS sequence"/>
</dbReference>
<feature type="domain" description="Flp pilus assembly protein RcpC/CpaB" evidence="2">
    <location>
        <begin position="118"/>
        <end position="208"/>
    </location>
</feature>
<keyword evidence="4" id="KW-1185">Reference proteome</keyword>
<name>A0A1G7V214_9ACTN</name>
<evidence type="ECO:0000256" key="1">
    <source>
        <dbReference type="SAM" id="MobiDB-lite"/>
    </source>
</evidence>
<feature type="compositionally biased region" description="Low complexity" evidence="1">
    <location>
        <begin position="229"/>
        <end position="247"/>
    </location>
</feature>
<dbReference type="AlphaFoldDB" id="A0A1G7V214"/>
<dbReference type="InterPro" id="IPR031571">
    <property type="entry name" value="RcpC_dom"/>
</dbReference>
<sequence>MNRRTVAALAAVVLAAVGAWVILTYVKGADARAQAAESLTSVYVVGQDVPSGTPAADLAAAVGVAQVPTRLVAEGAVTDLATLDGLVTTTELLPGDQLQAARFATPDARRTDGSLPAPDGTEEVSLALEGQRAVGGVLTPGDLVAVFGSHSTINDGPDVSFELDGVLVTRVVAPTDASGVWVVTLAVDPAQAGNVAAAQSAGTTYLALQKPGTPAAASTGLGSLGGGSDATDSTTPTTGSASTGGNS</sequence>
<dbReference type="CDD" id="cd11614">
    <property type="entry name" value="SAF_CpaB_FlgA_like"/>
    <property type="match status" value="1"/>
</dbReference>
<evidence type="ECO:0000313" key="4">
    <source>
        <dbReference type="Proteomes" id="UP000198863"/>
    </source>
</evidence>
<gene>
    <name evidence="3" type="ORF">SAMN05660324_2850</name>
</gene>
<proteinExistence type="predicted"/>
<reference evidence="4" key="1">
    <citation type="submission" date="2016-10" db="EMBL/GenBank/DDBJ databases">
        <authorList>
            <person name="Varghese N."/>
            <person name="Submissions S."/>
        </authorList>
    </citation>
    <scope>NUCLEOTIDE SEQUENCE [LARGE SCALE GENOMIC DNA]</scope>
    <source>
        <strain evidence="4">DSM 44526</strain>
    </source>
</reference>
<evidence type="ECO:0000259" key="2">
    <source>
        <dbReference type="Pfam" id="PF16976"/>
    </source>
</evidence>
<dbReference type="RefSeq" id="WP_091063961.1">
    <property type="nucleotide sequence ID" value="NZ_FNCF01000004.1"/>
</dbReference>
<feature type="region of interest" description="Disordered" evidence="1">
    <location>
        <begin position="212"/>
        <end position="247"/>
    </location>
</feature>
<dbReference type="Pfam" id="PF16976">
    <property type="entry name" value="RcpC"/>
    <property type="match status" value="1"/>
</dbReference>
<evidence type="ECO:0000313" key="3">
    <source>
        <dbReference type="EMBL" id="SDG53010.1"/>
    </source>
</evidence>
<organism evidence="3 4">
    <name type="scientific">Klenkia brasiliensis</name>
    <dbReference type="NCBI Taxonomy" id="333142"/>
    <lineage>
        <taxon>Bacteria</taxon>
        <taxon>Bacillati</taxon>
        <taxon>Actinomycetota</taxon>
        <taxon>Actinomycetes</taxon>
        <taxon>Geodermatophilales</taxon>
        <taxon>Geodermatophilaceae</taxon>
        <taxon>Klenkia</taxon>
    </lineage>
</organism>
<dbReference type="EMBL" id="FNCF01000004">
    <property type="protein sequence ID" value="SDG53010.1"/>
    <property type="molecule type" value="Genomic_DNA"/>
</dbReference>
<accession>A0A1G7V214</accession>